<proteinExistence type="predicted"/>
<name>A0A4Y2BW90_ARAVE</name>
<organism evidence="1 2">
    <name type="scientific">Araneus ventricosus</name>
    <name type="common">Orbweaver spider</name>
    <name type="synonym">Epeira ventricosa</name>
    <dbReference type="NCBI Taxonomy" id="182803"/>
    <lineage>
        <taxon>Eukaryota</taxon>
        <taxon>Metazoa</taxon>
        <taxon>Ecdysozoa</taxon>
        <taxon>Arthropoda</taxon>
        <taxon>Chelicerata</taxon>
        <taxon>Arachnida</taxon>
        <taxon>Araneae</taxon>
        <taxon>Araneomorphae</taxon>
        <taxon>Entelegynae</taxon>
        <taxon>Araneoidea</taxon>
        <taxon>Araneidae</taxon>
        <taxon>Araneus</taxon>
    </lineage>
</organism>
<evidence type="ECO:0000313" key="1">
    <source>
        <dbReference type="EMBL" id="GBL95374.1"/>
    </source>
</evidence>
<accession>A0A4Y2BW90</accession>
<keyword evidence="2" id="KW-1185">Reference proteome</keyword>
<sequence>MPALDWRKSSSVQLRHSLEEESRHTPTFELLLQILELKLCHLLSWYFAFAKLLYQFHSLPMDTVSVFVARKNYLPSTLPLLVLYHLYLGYASSL</sequence>
<dbReference type="EMBL" id="BGPR01000111">
    <property type="protein sequence ID" value="GBL95374.1"/>
    <property type="molecule type" value="Genomic_DNA"/>
</dbReference>
<evidence type="ECO:0000313" key="2">
    <source>
        <dbReference type="Proteomes" id="UP000499080"/>
    </source>
</evidence>
<gene>
    <name evidence="1" type="ORF">AVEN_154784_1</name>
</gene>
<dbReference type="AlphaFoldDB" id="A0A4Y2BW90"/>
<comment type="caution">
    <text evidence="1">The sequence shown here is derived from an EMBL/GenBank/DDBJ whole genome shotgun (WGS) entry which is preliminary data.</text>
</comment>
<reference evidence="1 2" key="1">
    <citation type="journal article" date="2019" name="Sci. Rep.">
        <title>Orb-weaving spider Araneus ventricosus genome elucidates the spidroin gene catalogue.</title>
        <authorList>
            <person name="Kono N."/>
            <person name="Nakamura H."/>
            <person name="Ohtoshi R."/>
            <person name="Moran D.A.P."/>
            <person name="Shinohara A."/>
            <person name="Yoshida Y."/>
            <person name="Fujiwara M."/>
            <person name="Mori M."/>
            <person name="Tomita M."/>
            <person name="Arakawa K."/>
        </authorList>
    </citation>
    <scope>NUCLEOTIDE SEQUENCE [LARGE SCALE GENOMIC DNA]</scope>
</reference>
<protein>
    <submittedName>
        <fullName evidence="1">Uncharacterized protein</fullName>
    </submittedName>
</protein>
<dbReference type="Proteomes" id="UP000499080">
    <property type="component" value="Unassembled WGS sequence"/>
</dbReference>